<dbReference type="KEGG" id="dla:I6G47_33525"/>
<geneLocation type="plasmid" evidence="6 9">
    <name>unnamed</name>
</geneLocation>
<feature type="compositionally biased region" description="Basic and acidic residues" evidence="4">
    <location>
        <begin position="1"/>
        <end position="12"/>
    </location>
</feature>
<accession>A0A1H3N4C5</accession>
<feature type="region of interest" description="Disordered" evidence="4">
    <location>
        <begin position="188"/>
        <end position="222"/>
    </location>
</feature>
<evidence type="ECO:0000313" key="6">
    <source>
        <dbReference type="EMBL" id="QPS85065.1"/>
    </source>
</evidence>
<reference evidence="6 9" key="2">
    <citation type="submission" date="2020-12" db="EMBL/GenBank/DDBJ databases">
        <title>FDA dAtabase for Regulatory Grade micrObial Sequences (FDA-ARGOS): Supporting development and validation of Infectious Disease Dx tests.</title>
        <authorList>
            <person name="Sproer C."/>
            <person name="Gronow S."/>
            <person name="Severitt S."/>
            <person name="Schroder I."/>
            <person name="Tallon L."/>
            <person name="Sadzewicz L."/>
            <person name="Zhao X."/>
            <person name="Boylan J."/>
            <person name="Ott S."/>
            <person name="Bowen H."/>
            <person name="Vavikolanu K."/>
            <person name="Mehta A."/>
            <person name="Aluvathingal J."/>
            <person name="Nadendla S."/>
            <person name="Lowell S."/>
            <person name="Myers T."/>
            <person name="Yan Y."/>
            <person name="Sichtig H."/>
        </authorList>
    </citation>
    <scope>NUCLEOTIDE SEQUENCE [LARGE SCALE GENOMIC DNA]</scope>
    <source>
        <strain evidence="6 9">FDAARGOS_890</strain>
        <plasmid evidence="6 9">unnamed</plasmid>
    </source>
</reference>
<dbReference type="Gene3D" id="1.10.443.10">
    <property type="entry name" value="Intergrase catalytic core"/>
    <property type="match status" value="1"/>
</dbReference>
<organism evidence="7 8">
    <name type="scientific">Delftia lacustris</name>
    <dbReference type="NCBI Taxonomy" id="558537"/>
    <lineage>
        <taxon>Bacteria</taxon>
        <taxon>Pseudomonadati</taxon>
        <taxon>Pseudomonadota</taxon>
        <taxon>Betaproteobacteria</taxon>
        <taxon>Burkholderiales</taxon>
        <taxon>Comamonadaceae</taxon>
        <taxon>Delftia</taxon>
    </lineage>
</organism>
<dbReference type="InterPro" id="IPR011010">
    <property type="entry name" value="DNA_brk_join_enz"/>
</dbReference>
<dbReference type="EMBL" id="FNPE01000008">
    <property type="protein sequence ID" value="SDY83811.1"/>
    <property type="molecule type" value="Genomic_DNA"/>
</dbReference>
<dbReference type="PANTHER" id="PTHR30349">
    <property type="entry name" value="PHAGE INTEGRASE-RELATED"/>
    <property type="match status" value="1"/>
</dbReference>
<dbReference type="GO" id="GO:0006310">
    <property type="term" value="P:DNA recombination"/>
    <property type="evidence" value="ECO:0007669"/>
    <property type="project" value="UniProtKB-KW"/>
</dbReference>
<dbReference type="GO" id="GO:0015074">
    <property type="term" value="P:DNA integration"/>
    <property type="evidence" value="ECO:0007669"/>
    <property type="project" value="UniProtKB-KW"/>
</dbReference>
<reference evidence="7 8" key="1">
    <citation type="submission" date="2016-10" db="EMBL/GenBank/DDBJ databases">
        <authorList>
            <person name="de Groot N.N."/>
        </authorList>
    </citation>
    <scope>NUCLEOTIDE SEQUENCE [LARGE SCALE GENOMIC DNA]</scope>
    <source>
        <strain evidence="7 8">LMG 24775</strain>
    </source>
</reference>
<dbReference type="InterPro" id="IPR002104">
    <property type="entry name" value="Integrase_catalytic"/>
</dbReference>
<keyword evidence="9" id="KW-1185">Reference proteome</keyword>
<evidence type="ECO:0000256" key="3">
    <source>
        <dbReference type="ARBA" id="ARBA00023172"/>
    </source>
</evidence>
<evidence type="ECO:0000313" key="9">
    <source>
        <dbReference type="Proteomes" id="UP000595064"/>
    </source>
</evidence>
<dbReference type="PROSITE" id="PS51898">
    <property type="entry name" value="TYR_RECOMBINASE"/>
    <property type="match status" value="1"/>
</dbReference>
<proteinExistence type="predicted"/>
<dbReference type="GO" id="GO:0005737">
    <property type="term" value="C:cytoplasm"/>
    <property type="evidence" value="ECO:0007669"/>
    <property type="project" value="UniProtKB-SubCell"/>
</dbReference>
<feature type="region of interest" description="Disordered" evidence="4">
    <location>
        <begin position="1"/>
        <end position="51"/>
    </location>
</feature>
<dbReference type="GO" id="GO:0003677">
    <property type="term" value="F:DNA binding"/>
    <property type="evidence" value="ECO:0007669"/>
    <property type="project" value="InterPro"/>
</dbReference>
<protein>
    <submittedName>
        <fullName evidence="7">Phage integrase family protein</fullName>
    </submittedName>
    <submittedName>
        <fullName evidence="6">Tyrosine-type recombinase/integrase</fullName>
    </submittedName>
</protein>
<dbReference type="InterPro" id="IPR013762">
    <property type="entry name" value="Integrase-like_cat_sf"/>
</dbReference>
<evidence type="ECO:0000313" key="8">
    <source>
        <dbReference type="Proteomes" id="UP000183417"/>
    </source>
</evidence>
<keyword evidence="2" id="KW-0229">DNA integration</keyword>
<dbReference type="SUPFAM" id="SSF56349">
    <property type="entry name" value="DNA breaking-rejoining enzymes"/>
    <property type="match status" value="1"/>
</dbReference>
<feature type="domain" description="Tyr recombinase" evidence="5">
    <location>
        <begin position="497"/>
        <end position="773"/>
    </location>
</feature>
<dbReference type="EMBL" id="CP065749">
    <property type="protein sequence ID" value="QPS85065.1"/>
    <property type="molecule type" value="Genomic_DNA"/>
</dbReference>
<dbReference type="InterPro" id="IPR050090">
    <property type="entry name" value="Tyrosine_recombinase_XerCD"/>
</dbReference>
<evidence type="ECO:0000256" key="2">
    <source>
        <dbReference type="ARBA" id="ARBA00022908"/>
    </source>
</evidence>
<dbReference type="Proteomes" id="UP000595064">
    <property type="component" value="Plasmid unnamed"/>
</dbReference>
<name>A0A1H3N4C5_9BURK</name>
<keyword evidence="6" id="KW-0614">Plasmid</keyword>
<comment type="subcellular location">
    <subcellularLocation>
        <location evidence="1">Cytoplasm</location>
    </subcellularLocation>
</comment>
<dbReference type="Pfam" id="PF00589">
    <property type="entry name" value="Phage_integrase"/>
    <property type="match status" value="1"/>
</dbReference>
<evidence type="ECO:0000256" key="1">
    <source>
        <dbReference type="ARBA" id="ARBA00004496"/>
    </source>
</evidence>
<dbReference type="InterPro" id="IPR022169">
    <property type="entry name" value="DUF3701"/>
</dbReference>
<evidence type="ECO:0000256" key="4">
    <source>
        <dbReference type="SAM" id="MobiDB-lite"/>
    </source>
</evidence>
<dbReference type="RefSeq" id="WP_074921907.1">
    <property type="nucleotide sequence ID" value="NZ_CP065749.1"/>
</dbReference>
<evidence type="ECO:0000259" key="5">
    <source>
        <dbReference type="PROSITE" id="PS51898"/>
    </source>
</evidence>
<keyword evidence="3" id="KW-0233">DNA recombination</keyword>
<dbReference type="PANTHER" id="PTHR30349:SF77">
    <property type="entry name" value="TYROSINE RECOMBINASE XERC"/>
    <property type="match status" value="1"/>
</dbReference>
<sequence length="779" mass="86267">MTSDPKQNDIHAEVGFGTAAVDENDQVLESPVAARTARRRGRPPGAKTRAANTHITADEFAVLRAVAQGIDVGIASRQYLLWTSRVPERAKLIENFGLILARIEAGAKRLTDAAAARGMVRELLALQADVVGAAASMLSESAPLVAQSTAAPDAPERPSLEEFASRFPEDMYSEADLIEMYEAEYPDEPSAAAAPAGQPLEASGQGPSPRGSEGTKAASVLSATERTERLLTAIDWLDSQLGRRPSRDDRVEQWLRINPQQRQALNEAGVLTLGNLVDWMALRGDQWYGYVPGFGVRRAEDIGLWMARWNICAAQGLKQRALVPQQDPADERRPQLAPLSQLNWPEHLRGQDGMLRTHAPNSLDASNDMEAVTAWFQLIHQKSAATQVAYRRAIERLVLWAVHVRFVSLSSMTLHDLLAFKDFLSDPPPQWIQDRNAPRTGKAEDWRPLRGPLSDTSLEVTFVAIGSMFRRWHTSGYLTSDPADGIVGSKRKDAKMDVMRSFSEQELEIIGQTFSEMKDGYAKRRLAAIIRILESAGLRREELANATWGHLSRLRIDGRDAEQWGLKVEGKGLRVRNVPINVDTYAALLAHKEDRLALQARGVIPKPDKENDMPLIGLLDERWIESRKKMKAIKENETDSENDGRQLVVAKDHRFQMVLAREDGSHPQIKAEEKADQNNSKIHAGGLSAAAIYSLLKQFFLKCSEVAGELPSEKRTTFKRASTHWLRHTFAHHVLKATGKDLTVAQSLLGHSSINTTAIYVKADMQARAAAVNAVRPSV</sequence>
<feature type="compositionally biased region" description="Low complexity" evidence="4">
    <location>
        <begin position="188"/>
        <end position="202"/>
    </location>
</feature>
<dbReference type="Proteomes" id="UP000183417">
    <property type="component" value="Unassembled WGS sequence"/>
</dbReference>
<evidence type="ECO:0000313" key="7">
    <source>
        <dbReference type="EMBL" id="SDY83811.1"/>
    </source>
</evidence>
<gene>
    <name evidence="6" type="ORF">I6G47_33525</name>
    <name evidence="7" type="ORF">SAMN05421547_108172</name>
</gene>
<dbReference type="GeneID" id="94689117"/>
<dbReference type="AlphaFoldDB" id="A0A1H3N4C5"/>
<dbReference type="CDD" id="cd00397">
    <property type="entry name" value="DNA_BRE_C"/>
    <property type="match status" value="1"/>
</dbReference>
<dbReference type="Pfam" id="PF12482">
    <property type="entry name" value="DUF3701"/>
    <property type="match status" value="1"/>
</dbReference>